<dbReference type="RefSeq" id="WP_149948638.1">
    <property type="nucleotide sequence ID" value="NZ_VVYX01000361.1"/>
</dbReference>
<name>A0A6L3JQD1_9BACE</name>
<feature type="non-terminal residue" evidence="2">
    <location>
        <position position="55"/>
    </location>
</feature>
<dbReference type="PANTHER" id="PTHR42855">
    <property type="entry name" value="ABC TRANSPORTER ATP-BINDING SUBUNIT"/>
    <property type="match status" value="1"/>
</dbReference>
<gene>
    <name evidence="2" type="ORF">F2Y87_30960</name>
</gene>
<dbReference type="EMBL" id="VVYX01000361">
    <property type="protein sequence ID" value="KAA5401198.1"/>
    <property type="molecule type" value="Genomic_DNA"/>
</dbReference>
<organism evidence="2 3">
    <name type="scientific">Bacteroides cellulosilyticus</name>
    <dbReference type="NCBI Taxonomy" id="246787"/>
    <lineage>
        <taxon>Bacteria</taxon>
        <taxon>Pseudomonadati</taxon>
        <taxon>Bacteroidota</taxon>
        <taxon>Bacteroidia</taxon>
        <taxon>Bacteroidales</taxon>
        <taxon>Bacteroidaceae</taxon>
        <taxon>Bacteroides</taxon>
    </lineage>
</organism>
<dbReference type="InterPro" id="IPR027417">
    <property type="entry name" value="P-loop_NTPase"/>
</dbReference>
<accession>A0A6L3JQD1</accession>
<dbReference type="Pfam" id="PF00005">
    <property type="entry name" value="ABC_tran"/>
    <property type="match status" value="1"/>
</dbReference>
<dbReference type="InterPro" id="IPR003439">
    <property type="entry name" value="ABC_transporter-like_ATP-bd"/>
</dbReference>
<dbReference type="SUPFAM" id="SSF52540">
    <property type="entry name" value="P-loop containing nucleoside triphosphate hydrolases"/>
    <property type="match status" value="1"/>
</dbReference>
<dbReference type="PANTHER" id="PTHR42855:SF1">
    <property type="entry name" value="ABC TRANSPORTER DOMAIN-CONTAINING PROTEIN"/>
    <property type="match status" value="1"/>
</dbReference>
<keyword evidence="2" id="KW-0547">Nucleotide-binding</keyword>
<feature type="domain" description="ABC transporter" evidence="1">
    <location>
        <begin position="20"/>
        <end position="53"/>
    </location>
</feature>
<dbReference type="InterPro" id="IPR051309">
    <property type="entry name" value="ABCF_ATPase"/>
</dbReference>
<dbReference type="Gene3D" id="3.40.50.300">
    <property type="entry name" value="P-loop containing nucleotide triphosphate hydrolases"/>
    <property type="match status" value="1"/>
</dbReference>
<dbReference type="GO" id="GO:0016887">
    <property type="term" value="F:ATP hydrolysis activity"/>
    <property type="evidence" value="ECO:0007669"/>
    <property type="project" value="InterPro"/>
</dbReference>
<protein>
    <submittedName>
        <fullName evidence="2">ATP-binding cassette domain-containing protein</fullName>
    </submittedName>
</protein>
<comment type="caution">
    <text evidence="2">The sequence shown here is derived from an EMBL/GenBank/DDBJ whole genome shotgun (WGS) entry which is preliminary data.</text>
</comment>
<dbReference type="AlphaFoldDB" id="A0A6L3JQD1"/>
<dbReference type="GO" id="GO:0005524">
    <property type="term" value="F:ATP binding"/>
    <property type="evidence" value="ECO:0007669"/>
    <property type="project" value="UniProtKB-KW"/>
</dbReference>
<evidence type="ECO:0000313" key="2">
    <source>
        <dbReference type="EMBL" id="KAA5401198.1"/>
    </source>
</evidence>
<keyword evidence="2" id="KW-0067">ATP-binding</keyword>
<proteinExistence type="predicted"/>
<reference evidence="2 3" key="1">
    <citation type="journal article" date="2019" name="Nat. Med.">
        <title>A library of human gut bacterial isolates paired with longitudinal multiomics data enables mechanistic microbiome research.</title>
        <authorList>
            <person name="Poyet M."/>
            <person name="Groussin M."/>
            <person name="Gibbons S.M."/>
            <person name="Avila-Pacheco J."/>
            <person name="Jiang X."/>
            <person name="Kearney S.M."/>
            <person name="Perrotta A.R."/>
            <person name="Berdy B."/>
            <person name="Zhao S."/>
            <person name="Lieberman T.D."/>
            <person name="Swanson P.K."/>
            <person name="Smith M."/>
            <person name="Roesemann S."/>
            <person name="Alexander J.E."/>
            <person name="Rich S.A."/>
            <person name="Livny J."/>
            <person name="Vlamakis H."/>
            <person name="Clish C."/>
            <person name="Bullock K."/>
            <person name="Deik A."/>
            <person name="Scott J."/>
            <person name="Pierce K.A."/>
            <person name="Xavier R.J."/>
            <person name="Alm E.J."/>
        </authorList>
    </citation>
    <scope>NUCLEOTIDE SEQUENCE [LARGE SCALE GENOMIC DNA]</scope>
    <source>
        <strain evidence="2 3">BIOML-A8</strain>
    </source>
</reference>
<dbReference type="Proteomes" id="UP000482653">
    <property type="component" value="Unassembled WGS sequence"/>
</dbReference>
<evidence type="ECO:0000259" key="1">
    <source>
        <dbReference type="Pfam" id="PF00005"/>
    </source>
</evidence>
<evidence type="ECO:0000313" key="3">
    <source>
        <dbReference type="Proteomes" id="UP000482653"/>
    </source>
</evidence>
<sequence length="55" mass="6063">MCIHVQSITYMHPDKDVLFSNVSFTISKGQKVALIGNNGSGKSTLMRLITKELLP</sequence>